<dbReference type="EMBL" id="JXNT01000001">
    <property type="protein sequence ID" value="ODM23974.1"/>
    <property type="molecule type" value="Genomic_DNA"/>
</dbReference>
<sequence length="260" mass="28466">MGHKVSVIHGVRSEDYYKPGNAINEIWIGHLELISRLPFGDSDMGQAGWPHGGFPKIPWHNFIIPLKRRGLGEGNGDDGYTERLEGGDQSGDRSSSSGSDVGPTSQVTSLVPALAMLSLVVLAFGLPVVLRRYTLSYNRIRGNGMEKCKQRRDGYAIRTCIAIISLVTGLLLSLLVFQALADVGQLGILNDSVLVLVQVVAAVAVGVGFCCSVRAAYSLWMDWRDISRWLGEDDIVSESVMIEENLPMIVSSWVERQHRA</sequence>
<feature type="transmembrane region" description="Helical" evidence="2">
    <location>
        <begin position="113"/>
        <end position="134"/>
    </location>
</feature>
<evidence type="ECO:0000313" key="3">
    <source>
        <dbReference type="EMBL" id="ODM23974.1"/>
    </source>
</evidence>
<dbReference type="OrthoDB" id="4486746at2759"/>
<organism evidence="3 4">
    <name type="scientific">Aspergillus cristatus</name>
    <name type="common">Chinese Fuzhuan brick tea-fermentation fungus</name>
    <name type="synonym">Eurotium cristatum</name>
    <dbReference type="NCBI Taxonomy" id="573508"/>
    <lineage>
        <taxon>Eukaryota</taxon>
        <taxon>Fungi</taxon>
        <taxon>Dikarya</taxon>
        <taxon>Ascomycota</taxon>
        <taxon>Pezizomycotina</taxon>
        <taxon>Eurotiomycetes</taxon>
        <taxon>Eurotiomycetidae</taxon>
        <taxon>Eurotiales</taxon>
        <taxon>Aspergillaceae</taxon>
        <taxon>Aspergillus</taxon>
        <taxon>Aspergillus subgen. Aspergillus</taxon>
    </lineage>
</organism>
<comment type="caution">
    <text evidence="3">The sequence shown here is derived from an EMBL/GenBank/DDBJ whole genome shotgun (WGS) entry which is preliminary data.</text>
</comment>
<proteinExistence type="predicted"/>
<feature type="region of interest" description="Disordered" evidence="1">
    <location>
        <begin position="75"/>
        <end position="104"/>
    </location>
</feature>
<keyword evidence="2" id="KW-1133">Transmembrane helix</keyword>
<name>A0A1E3BSM7_ASPCR</name>
<keyword evidence="4" id="KW-1185">Reference proteome</keyword>
<keyword evidence="2" id="KW-0472">Membrane</keyword>
<accession>A0A1E3BSM7</accession>
<reference evidence="3 4" key="1">
    <citation type="journal article" date="2016" name="BMC Genomics">
        <title>Comparative genomic and transcriptomic analyses of the Fuzhuan brick tea-fermentation fungus Aspergillus cristatus.</title>
        <authorList>
            <person name="Ge Y."/>
            <person name="Wang Y."/>
            <person name="Liu Y."/>
            <person name="Tan Y."/>
            <person name="Ren X."/>
            <person name="Zhang X."/>
            <person name="Hyde K.D."/>
            <person name="Liu Y."/>
            <person name="Liu Z."/>
        </authorList>
    </citation>
    <scope>NUCLEOTIDE SEQUENCE [LARGE SCALE GENOMIC DNA]</scope>
    <source>
        <strain evidence="3 4">GZAAS20.1005</strain>
    </source>
</reference>
<evidence type="ECO:0000256" key="1">
    <source>
        <dbReference type="SAM" id="MobiDB-lite"/>
    </source>
</evidence>
<dbReference type="AlphaFoldDB" id="A0A1E3BSM7"/>
<protein>
    <submittedName>
        <fullName evidence="3">Uncharacterized protein</fullName>
    </submittedName>
</protein>
<feature type="transmembrane region" description="Helical" evidence="2">
    <location>
        <begin position="155"/>
        <end position="181"/>
    </location>
</feature>
<dbReference type="VEuPathDB" id="FungiDB:SI65_01564"/>
<evidence type="ECO:0000313" key="4">
    <source>
        <dbReference type="Proteomes" id="UP000094569"/>
    </source>
</evidence>
<feature type="transmembrane region" description="Helical" evidence="2">
    <location>
        <begin position="193"/>
        <end position="217"/>
    </location>
</feature>
<evidence type="ECO:0000256" key="2">
    <source>
        <dbReference type="SAM" id="Phobius"/>
    </source>
</evidence>
<keyword evidence="2" id="KW-0812">Transmembrane</keyword>
<feature type="compositionally biased region" description="Low complexity" evidence="1">
    <location>
        <begin position="92"/>
        <end position="102"/>
    </location>
</feature>
<gene>
    <name evidence="3" type="ORF">SI65_01564</name>
</gene>
<dbReference type="Proteomes" id="UP000094569">
    <property type="component" value="Unassembled WGS sequence"/>
</dbReference>